<sequence>MMDICSGQIFLQNLKGGVLSSSWSSSKKKVALHMAGAGVTASYGEQVVVPAAPFPQAVYTSAVGNSIHAPLRMQSRQQGRVWRSTSSKGILTTANLQMMQPGENVDQLLKMPEILAAAREKGLIIELKTLGPLFSVTAKDTAGKNNLGSAHGIIRPWLQGKVLHLDNMRLEKASTTWSNRSIFGIGVLLGAVMVRHGIDMGCCKGELLAINDGDVYHTKLVRYYSRLGWRVVYEVRGESWRDFVDMLVWGGVGTRMDAELSFLLAKWATTLTPKSATKDALESNHTPVAGIASQ</sequence>
<proteinExistence type="predicted"/>
<organism evidence="1 2">
    <name type="scientific">Sphagnum troendelagicum</name>
    <dbReference type="NCBI Taxonomy" id="128251"/>
    <lineage>
        <taxon>Eukaryota</taxon>
        <taxon>Viridiplantae</taxon>
        <taxon>Streptophyta</taxon>
        <taxon>Embryophyta</taxon>
        <taxon>Bryophyta</taxon>
        <taxon>Sphagnophytina</taxon>
        <taxon>Sphagnopsida</taxon>
        <taxon>Sphagnales</taxon>
        <taxon>Sphagnaceae</taxon>
        <taxon>Sphagnum</taxon>
    </lineage>
</organism>
<evidence type="ECO:0000313" key="1">
    <source>
        <dbReference type="EMBL" id="CAK9237158.1"/>
    </source>
</evidence>
<gene>
    <name evidence="1" type="ORF">CSSPTR1EN2_LOCUS23558</name>
</gene>
<dbReference type="PANTHER" id="PTHR36897:SF2">
    <property type="entry name" value="OS10G0350800 PROTEIN"/>
    <property type="match status" value="1"/>
</dbReference>
<dbReference type="PANTHER" id="PTHR36897">
    <property type="entry name" value="OS10G0351100-LIKE PROTEIN"/>
    <property type="match status" value="1"/>
</dbReference>
<evidence type="ECO:0000313" key="2">
    <source>
        <dbReference type="Proteomes" id="UP001497512"/>
    </source>
</evidence>
<accession>A0ABP0V411</accession>
<keyword evidence="2" id="KW-1185">Reference proteome</keyword>
<name>A0ABP0V411_9BRYO</name>
<protein>
    <submittedName>
        <fullName evidence="1">Uncharacterized protein</fullName>
    </submittedName>
</protein>
<reference evidence="1" key="1">
    <citation type="submission" date="2024-02" db="EMBL/GenBank/DDBJ databases">
        <authorList>
            <consortium name="ELIXIR-Norway"/>
            <consortium name="Elixir Norway"/>
        </authorList>
    </citation>
    <scope>NUCLEOTIDE SEQUENCE</scope>
</reference>
<dbReference type="EMBL" id="OZ019901">
    <property type="protein sequence ID" value="CAK9237158.1"/>
    <property type="molecule type" value="Genomic_DNA"/>
</dbReference>
<dbReference type="Proteomes" id="UP001497512">
    <property type="component" value="Chromosome 9"/>
</dbReference>